<evidence type="ECO:0000256" key="2">
    <source>
        <dbReference type="ARBA" id="ARBA00023157"/>
    </source>
</evidence>
<feature type="region of interest" description="Disordered" evidence="3">
    <location>
        <begin position="156"/>
        <end position="185"/>
    </location>
</feature>
<dbReference type="Gene3D" id="1.20.58.1040">
    <property type="match status" value="1"/>
</dbReference>
<evidence type="ECO:0000313" key="7">
    <source>
        <dbReference type="Proteomes" id="UP000035740"/>
    </source>
</evidence>
<proteinExistence type="predicted"/>
<evidence type="ECO:0000256" key="1">
    <source>
        <dbReference type="ARBA" id="ARBA00022729"/>
    </source>
</evidence>
<evidence type="ECO:0000256" key="4">
    <source>
        <dbReference type="SAM" id="SignalP"/>
    </source>
</evidence>
<dbReference type="Gramene" id="KMT14861">
    <property type="protein sequence ID" value="KMT14861"/>
    <property type="gene ID" value="BVRB_3g065840"/>
</dbReference>
<reference evidence="6 7" key="1">
    <citation type="journal article" date="2014" name="Nature">
        <title>The genome of the recently domesticated crop plant sugar beet (Beta vulgaris).</title>
        <authorList>
            <person name="Dohm J.C."/>
            <person name="Minoche A.E."/>
            <person name="Holtgrawe D."/>
            <person name="Capella-Gutierrez S."/>
            <person name="Zakrzewski F."/>
            <person name="Tafer H."/>
            <person name="Rupp O."/>
            <person name="Sorensen T.R."/>
            <person name="Stracke R."/>
            <person name="Reinhardt R."/>
            <person name="Goesmann A."/>
            <person name="Kraft T."/>
            <person name="Schulz B."/>
            <person name="Stadler P.F."/>
            <person name="Schmidt T."/>
            <person name="Gabaldon T."/>
            <person name="Lehrach H."/>
            <person name="Weisshaar B."/>
            <person name="Himmelbauer H."/>
        </authorList>
    </citation>
    <scope>NUCLEOTIDE SEQUENCE [LARGE SCALE GENOMIC DNA]</scope>
    <source>
        <tissue evidence="6">Taproot</tissue>
    </source>
</reference>
<dbReference type="AlphaFoldDB" id="A0A0J8FGA6"/>
<gene>
    <name evidence="6" type="ORF">BVRB_3g065840</name>
</gene>
<protein>
    <recommendedName>
        <fullName evidence="5">X8 domain-containing protein</fullName>
    </recommendedName>
</protein>
<dbReference type="eggNOG" id="ENOG502S1EI">
    <property type="taxonomic scope" value="Eukaryota"/>
</dbReference>
<keyword evidence="2" id="KW-1015">Disulfide bond</keyword>
<feature type="compositionally biased region" description="Gly residues" evidence="3">
    <location>
        <begin position="161"/>
        <end position="174"/>
    </location>
</feature>
<feature type="domain" description="X8" evidence="5">
    <location>
        <begin position="34"/>
        <end position="118"/>
    </location>
</feature>
<dbReference type="PANTHER" id="PTHR31044">
    <property type="entry name" value="BETA-1,3 GLUCANASE"/>
    <property type="match status" value="1"/>
</dbReference>
<feature type="signal peptide" evidence="4">
    <location>
        <begin position="1"/>
        <end position="33"/>
    </location>
</feature>
<dbReference type="InterPro" id="IPR044788">
    <property type="entry name" value="X8_dom_prot"/>
</dbReference>
<keyword evidence="1 4" id="KW-0732">Signal</keyword>
<dbReference type="KEGG" id="bvg:104889808"/>
<organism evidence="6 7">
    <name type="scientific">Beta vulgaris subsp. vulgaris</name>
    <name type="common">Beet</name>
    <dbReference type="NCBI Taxonomy" id="3555"/>
    <lineage>
        <taxon>Eukaryota</taxon>
        <taxon>Viridiplantae</taxon>
        <taxon>Streptophyta</taxon>
        <taxon>Embryophyta</taxon>
        <taxon>Tracheophyta</taxon>
        <taxon>Spermatophyta</taxon>
        <taxon>Magnoliopsida</taxon>
        <taxon>eudicotyledons</taxon>
        <taxon>Gunneridae</taxon>
        <taxon>Pentapetalae</taxon>
        <taxon>Caryophyllales</taxon>
        <taxon>Chenopodiaceae</taxon>
        <taxon>Betoideae</taxon>
        <taxon>Beta</taxon>
    </lineage>
</organism>
<dbReference type="Pfam" id="PF07983">
    <property type="entry name" value="X8"/>
    <property type="match status" value="1"/>
</dbReference>
<name>A0A0J8FGA6_BETVV</name>
<dbReference type="PANTHER" id="PTHR31044:SF47">
    <property type="entry name" value="CARBOHYDRATE-BINDING X8 DOMAIN SUPERFAMILY PROTEIN"/>
    <property type="match status" value="1"/>
</dbReference>
<keyword evidence="7" id="KW-1185">Reference proteome</keyword>
<evidence type="ECO:0000259" key="5">
    <source>
        <dbReference type="SMART" id="SM00768"/>
    </source>
</evidence>
<evidence type="ECO:0000256" key="3">
    <source>
        <dbReference type="SAM" id="MobiDB-lite"/>
    </source>
</evidence>
<dbReference type="OrthoDB" id="417697at2759"/>
<evidence type="ECO:0000313" key="6">
    <source>
        <dbReference type="EMBL" id="KMT14861.1"/>
    </source>
</evidence>
<feature type="chain" id="PRO_5005297437" description="X8 domain-containing protein" evidence="4">
    <location>
        <begin position="34"/>
        <end position="210"/>
    </location>
</feature>
<dbReference type="InterPro" id="IPR012946">
    <property type="entry name" value="X8"/>
</dbReference>
<accession>A0A0J8FGA6</accession>
<sequence>MEEGHDHGHSLSLSVKLFLLFLAVQQQVEFGEGVWCVSRSGASDDALQSALDYACAAGADCTPIQQSGLCFLPNTLQAHASYAFNSFYQRNHMSASSCDFSATATLAQTDPSYGSCVYPASPSTAGGITSTTTGNSPTTNPYGTGSPLTPTINTTSSSSTIGGGGGGGPAGDGTGFNPTNMGPPIPTTNDSGSALKSSLLLFLLLSLALN</sequence>
<dbReference type="GO" id="GO:0009506">
    <property type="term" value="C:plasmodesma"/>
    <property type="evidence" value="ECO:0007669"/>
    <property type="project" value="UniProtKB-ARBA"/>
</dbReference>
<dbReference type="EMBL" id="KQ090066">
    <property type="protein sequence ID" value="KMT14861.1"/>
    <property type="molecule type" value="Genomic_DNA"/>
</dbReference>
<dbReference type="SMART" id="SM00768">
    <property type="entry name" value="X8"/>
    <property type="match status" value="1"/>
</dbReference>
<dbReference type="OMA" id="MVNTSSM"/>
<dbReference type="Proteomes" id="UP000035740">
    <property type="component" value="Chromosome 3"/>
</dbReference>
<dbReference type="FunFam" id="1.20.58.1040:FF:000003">
    <property type="entry name" value="glucan endo-1,3-beta-glucosidase 7"/>
    <property type="match status" value="1"/>
</dbReference>